<reference evidence="2" key="1">
    <citation type="submission" date="2020-05" db="UniProtKB">
        <authorList>
            <consortium name="EnsemblMetazoa"/>
        </authorList>
    </citation>
    <scope>IDENTIFICATION</scope>
    <source>
        <strain evidence="2">Aabys</strain>
    </source>
</reference>
<dbReference type="AlphaFoldDB" id="A0A1I8NFB2"/>
<feature type="compositionally biased region" description="Basic and acidic residues" evidence="1">
    <location>
        <begin position="778"/>
        <end position="787"/>
    </location>
</feature>
<feature type="compositionally biased region" description="Polar residues" evidence="1">
    <location>
        <begin position="788"/>
        <end position="806"/>
    </location>
</feature>
<dbReference type="STRING" id="7370.A0A1I8NFB2"/>
<name>A0A1I8NFB2_MUSDO</name>
<feature type="compositionally biased region" description="Polar residues" evidence="1">
    <location>
        <begin position="523"/>
        <end position="549"/>
    </location>
</feature>
<feature type="region of interest" description="Disordered" evidence="1">
    <location>
        <begin position="425"/>
        <end position="452"/>
    </location>
</feature>
<evidence type="ECO:0000256" key="1">
    <source>
        <dbReference type="SAM" id="MobiDB-lite"/>
    </source>
</evidence>
<evidence type="ECO:0000313" key="2">
    <source>
        <dbReference type="EnsemblMetazoa" id="MDOA014593-PA"/>
    </source>
</evidence>
<feature type="compositionally biased region" description="Polar residues" evidence="1">
    <location>
        <begin position="72"/>
        <end position="89"/>
    </location>
</feature>
<feature type="compositionally biased region" description="Polar residues" evidence="1">
    <location>
        <begin position="815"/>
        <end position="832"/>
    </location>
</feature>
<feature type="region of interest" description="Disordered" evidence="1">
    <location>
        <begin position="742"/>
        <end position="868"/>
    </location>
</feature>
<feature type="region of interest" description="Disordered" evidence="1">
    <location>
        <begin position="499"/>
        <end position="562"/>
    </location>
</feature>
<feature type="region of interest" description="Disordered" evidence="1">
    <location>
        <begin position="1"/>
        <end position="196"/>
    </location>
</feature>
<dbReference type="RefSeq" id="XP_005189326.2">
    <property type="nucleotide sequence ID" value="XM_005189269.4"/>
</dbReference>
<sequence>MMENSNESDGAPLTHSLENVSRRSRKVKNLEKEVEMILSQDESDEERENDEELAPLPKTPSTRRRQVKGTACTPQASESVLQDMLQTPRRSCRKSIKPPQDYDDIVKHSTRRSARKKLNPLDENNEENENEIEEEHPKWSAASVGRSSTKRGRKSRRNTTTNRGRRNLNETALDEQNVAHVSSRGSEETDDATVHVKKEVDVEISIVPDNVMENNENVMEVKGVKEEENQLFEEVIPNPEVHEEIPLEQKEIEDVKFPKMEEKNPEEINCVIDEIPQEQPEHTMNLMQEDENPEEDIQLIQDDEEDDVKEVIIQQQQEEEEKKTINDVPYLKVEEVADLSVQEESMISIKDDSIIEQVKNENEEYKERKSSLENDSFGCYLKSKEIDIDDLGLNPINDDDDSANVSIREEVKMEETQNVALIEQPEEMPSLILCDDDDDDCEDNNEKPQEEETVNLNETFDAGITEDVTKTSNVEGHLMEVDNLAKGSDLPLSIETTEMDKLQLSDDEEEEENGPAKKKSKVMFSNQIPSSPSTPKQSKMTVRQLTPYRTKSDSKPKIVPMHGSDKKLHLKKDNLNFSTSELTTMTPRDIVLRGIRKRSMSVCLGVPVPKLTRSAKKAQQKAVNFYSPANQTAIIEDLDKLIQKNVKQNMQKSEDGNKNVTTRRKRSYSFDESTMSKSMCVTSRLPRPMANSKHFLNSTTTSSSTSLTSSMSKPARTKLPNFAAIHQKQFQKMENLADHVARKQERSKNLINSNSKIRPVSAQKNISTSVRNNSNTNEKPKALKRIDMTSSQSQIQGKSANTSIATTARKLPAPLNNQNKDPIEQNTKSSNLPDPRDAKIPLTTTKSKTTVAPSSMLPKKHLQPTQSFNVSSNTNYSFKQKPTFNLSTQVAAGSSSTASSRLAANTSIAQKKTTTTGLTNQDKMASRLQRHMDMFKGRVPAARAGVASRKNEAAIKGVRSNRRFELQMQHRKNIEN</sequence>
<dbReference type="VEuPathDB" id="VectorBase:MDOMA2_018352"/>
<dbReference type="eggNOG" id="ENOG502SGXY">
    <property type="taxonomic scope" value="Eukaryota"/>
</dbReference>
<accession>A0A1I8NFB2</accession>
<feature type="compositionally biased region" description="Basic and acidic residues" evidence="1">
    <location>
        <begin position="240"/>
        <end position="266"/>
    </location>
</feature>
<gene>
    <name evidence="2" type="primary">101891250</name>
</gene>
<feature type="compositionally biased region" description="Basic residues" evidence="1">
    <location>
        <begin position="108"/>
        <end position="118"/>
    </location>
</feature>
<feature type="compositionally biased region" description="Low complexity" evidence="1">
    <location>
        <begin position="698"/>
        <end position="712"/>
    </location>
</feature>
<dbReference type="VEuPathDB" id="VectorBase:MDOA014593"/>
<feature type="region of interest" description="Disordered" evidence="1">
    <location>
        <begin position="236"/>
        <end position="266"/>
    </location>
</feature>
<feature type="compositionally biased region" description="Polar residues" evidence="1">
    <location>
        <begin position="842"/>
        <end position="853"/>
    </location>
</feature>
<protein>
    <submittedName>
        <fullName evidence="2">Uncharacterized protein</fullName>
    </submittedName>
</protein>
<feature type="region of interest" description="Disordered" evidence="1">
    <location>
        <begin position="690"/>
        <end position="714"/>
    </location>
</feature>
<proteinExistence type="predicted"/>
<dbReference type="KEGG" id="mde:101891250"/>
<feature type="compositionally biased region" description="Acidic residues" evidence="1">
    <location>
        <begin position="41"/>
        <end position="53"/>
    </location>
</feature>
<feature type="compositionally biased region" description="Acidic residues" evidence="1">
    <location>
        <begin position="123"/>
        <end position="134"/>
    </location>
</feature>
<dbReference type="EnsemblMetazoa" id="MDOA014593-RA">
    <property type="protein sequence ID" value="MDOA014593-PA"/>
    <property type="gene ID" value="MDOA014593"/>
</dbReference>
<feature type="compositionally biased region" description="Basic residues" evidence="1">
    <location>
        <begin position="148"/>
        <end position="157"/>
    </location>
</feature>
<organism evidence="2">
    <name type="scientific">Musca domestica</name>
    <name type="common">House fly</name>
    <dbReference type="NCBI Taxonomy" id="7370"/>
    <lineage>
        <taxon>Eukaryota</taxon>
        <taxon>Metazoa</taxon>
        <taxon>Ecdysozoa</taxon>
        <taxon>Arthropoda</taxon>
        <taxon>Hexapoda</taxon>
        <taxon>Insecta</taxon>
        <taxon>Pterygota</taxon>
        <taxon>Neoptera</taxon>
        <taxon>Endopterygota</taxon>
        <taxon>Diptera</taxon>
        <taxon>Brachycera</taxon>
        <taxon>Muscomorpha</taxon>
        <taxon>Muscoidea</taxon>
        <taxon>Muscidae</taxon>
        <taxon>Musca</taxon>
    </lineage>
</organism>
<feature type="compositionally biased region" description="Polar residues" evidence="1">
    <location>
        <begin position="749"/>
        <end position="777"/>
    </location>
</feature>
<dbReference type="OrthoDB" id="6614499at2759"/>
<feature type="compositionally biased region" description="Acidic residues" evidence="1">
    <location>
        <begin position="434"/>
        <end position="443"/>
    </location>
</feature>
<feature type="region of interest" description="Disordered" evidence="1">
    <location>
        <begin position="648"/>
        <end position="673"/>
    </location>
</feature>